<dbReference type="PANTHER" id="PTHR21660:SF1">
    <property type="entry name" value="ACYL-COENZYME A THIOESTERASE 13"/>
    <property type="match status" value="1"/>
</dbReference>
<dbReference type="InterPro" id="IPR006683">
    <property type="entry name" value="Thioestr_dom"/>
</dbReference>
<dbReference type="InterPro" id="IPR029069">
    <property type="entry name" value="HotDog_dom_sf"/>
</dbReference>
<feature type="domain" description="Thioesterase" evidence="3">
    <location>
        <begin position="69"/>
        <end position="144"/>
    </location>
</feature>
<sequence>MSIEYGSLPAMAQPLTAEQQHERRQAVRDLMRSTPFIGGLGVVFERYEPDDVTIRLPFREDLTNDGIYFHGGVIASVMDTAGAAAAWSNHDFDKGVRASTVAMSIQYTGAAKRSDLLCHARTARRRKELIFTEISATDPEGNIVAHAVQTYRIV</sequence>
<dbReference type="InterPro" id="IPR039298">
    <property type="entry name" value="ACOT13"/>
</dbReference>
<protein>
    <recommendedName>
        <fullName evidence="3">Thioesterase domain-containing protein</fullName>
    </recommendedName>
</protein>
<dbReference type="SUPFAM" id="SSF54637">
    <property type="entry name" value="Thioesterase/thiol ester dehydrase-isomerase"/>
    <property type="match status" value="1"/>
</dbReference>
<dbReference type="Gene3D" id="3.10.129.10">
    <property type="entry name" value="Hotdog Thioesterase"/>
    <property type="match status" value="1"/>
</dbReference>
<dbReference type="CDD" id="cd03443">
    <property type="entry name" value="PaaI_thioesterase"/>
    <property type="match status" value="1"/>
</dbReference>
<proteinExistence type="inferred from homology"/>
<gene>
    <name evidence="4" type="ORF">BIN_B_01993</name>
</gene>
<dbReference type="NCBIfam" id="TIGR00369">
    <property type="entry name" value="unchar_dom_1"/>
    <property type="match status" value="1"/>
</dbReference>
<evidence type="ECO:0000313" key="4">
    <source>
        <dbReference type="EMBL" id="VTO97273.1"/>
    </source>
</evidence>
<dbReference type="InterPro" id="IPR003736">
    <property type="entry name" value="PAAI_dom"/>
</dbReference>
<evidence type="ECO:0000256" key="2">
    <source>
        <dbReference type="ARBA" id="ARBA00022801"/>
    </source>
</evidence>
<reference evidence="4" key="1">
    <citation type="submission" date="2019-05" db="EMBL/GenBank/DDBJ databases">
        <authorList>
            <person name="Naeem R."/>
            <person name="Antony C."/>
            <person name="Guan Q."/>
        </authorList>
    </citation>
    <scope>NUCLEOTIDE SEQUENCE</scope>
    <source>
        <strain evidence="4">2</strain>
    </source>
</reference>
<dbReference type="Pfam" id="PF03061">
    <property type="entry name" value="4HBT"/>
    <property type="match status" value="1"/>
</dbReference>
<evidence type="ECO:0000259" key="3">
    <source>
        <dbReference type="Pfam" id="PF03061"/>
    </source>
</evidence>
<dbReference type="AlphaFoldDB" id="A0A653EIB1"/>
<keyword evidence="2" id="KW-0378">Hydrolase</keyword>
<accession>A0A653EIB1</accession>
<dbReference type="GO" id="GO:0047617">
    <property type="term" value="F:fatty acyl-CoA hydrolase activity"/>
    <property type="evidence" value="ECO:0007669"/>
    <property type="project" value="InterPro"/>
</dbReference>
<dbReference type="EMBL" id="LR589078">
    <property type="protein sequence ID" value="VTO97273.1"/>
    <property type="molecule type" value="Genomic_DNA"/>
</dbReference>
<name>A0A653EIB1_9MYCO</name>
<organism evidence="4">
    <name type="scientific">Mycobacterium riyadhense</name>
    <dbReference type="NCBI Taxonomy" id="486698"/>
    <lineage>
        <taxon>Bacteria</taxon>
        <taxon>Bacillati</taxon>
        <taxon>Actinomycetota</taxon>
        <taxon>Actinomycetes</taxon>
        <taxon>Mycobacteriales</taxon>
        <taxon>Mycobacteriaceae</taxon>
        <taxon>Mycobacterium</taxon>
    </lineage>
</organism>
<comment type="similarity">
    <text evidence="1">Belongs to the thioesterase PaaI family.</text>
</comment>
<evidence type="ECO:0000256" key="1">
    <source>
        <dbReference type="ARBA" id="ARBA00008324"/>
    </source>
</evidence>
<dbReference type="PANTHER" id="PTHR21660">
    <property type="entry name" value="THIOESTERASE SUPERFAMILY MEMBER-RELATED"/>
    <property type="match status" value="1"/>
</dbReference>